<reference evidence="2 3" key="1">
    <citation type="submission" date="2017-01" db="EMBL/GenBank/DDBJ databases">
        <title>The cable genome- insights into the physiology and evolution of filamentous bacteria capable of sulfide oxidation via long distance electron transfer.</title>
        <authorList>
            <person name="Schreiber L."/>
            <person name="Bjerg J.T."/>
            <person name="Boggild A."/>
            <person name="Van De Vossenberg J."/>
            <person name="Meysman F."/>
            <person name="Nielsen L.P."/>
            <person name="Schramm A."/>
            <person name="Kjeldsen K.U."/>
        </authorList>
    </citation>
    <scope>NUCLEOTIDE SEQUENCE [LARGE SCALE GENOMIC DNA]</scope>
    <source>
        <strain evidence="2">MCF</strain>
    </source>
</reference>
<keyword evidence="1" id="KW-0671">Queuosine biosynthesis</keyword>
<dbReference type="GO" id="GO:0008616">
    <property type="term" value="P:tRNA queuosine(34) biosynthetic process"/>
    <property type="evidence" value="ECO:0007669"/>
    <property type="project" value="UniProtKB-KW"/>
</dbReference>
<protein>
    <submittedName>
        <fullName evidence="2">Queuosine biosynthesis protein QueC</fullName>
    </submittedName>
</protein>
<dbReference type="InterPro" id="IPR018317">
    <property type="entry name" value="QueC"/>
</dbReference>
<gene>
    <name evidence="2" type="ORF">H206_01835</name>
</gene>
<dbReference type="InterPro" id="IPR014729">
    <property type="entry name" value="Rossmann-like_a/b/a_fold"/>
</dbReference>
<dbReference type="Pfam" id="PF06508">
    <property type="entry name" value="QueC"/>
    <property type="match status" value="1"/>
</dbReference>
<dbReference type="AlphaFoldDB" id="A0A3S3SJS5"/>
<dbReference type="EMBL" id="MTKO01000097">
    <property type="protein sequence ID" value="RWX44316.1"/>
    <property type="molecule type" value="Genomic_DNA"/>
</dbReference>
<name>A0A3S3SJS5_9BACT</name>
<proteinExistence type="predicted"/>
<evidence type="ECO:0000313" key="2">
    <source>
        <dbReference type="EMBL" id="RWX44316.1"/>
    </source>
</evidence>
<organism evidence="2 3">
    <name type="scientific">Candidatus Electrothrix aarhusensis</name>
    <dbReference type="NCBI Taxonomy" id="1859131"/>
    <lineage>
        <taxon>Bacteria</taxon>
        <taxon>Pseudomonadati</taxon>
        <taxon>Thermodesulfobacteriota</taxon>
        <taxon>Desulfobulbia</taxon>
        <taxon>Desulfobulbales</taxon>
        <taxon>Desulfobulbaceae</taxon>
        <taxon>Candidatus Electrothrix</taxon>
    </lineage>
</organism>
<dbReference type="Proteomes" id="UP000287853">
    <property type="component" value="Unassembled WGS sequence"/>
</dbReference>
<accession>A0A3S3SJS5</accession>
<evidence type="ECO:0000313" key="3">
    <source>
        <dbReference type="Proteomes" id="UP000287853"/>
    </source>
</evidence>
<sequence length="170" mass="19156">MGSFSTKTTHPVYLKGIQNIWNEVGINLNLIMPYQFKTKGEVLLKCKNQQLLKELVFQSVSCGKYRVYKMQHCGRCVPCLVRRAAFQHWGEVDQTLGGYYSEQLERINHGNPDDVGAVANACLVAQQSGIHRLVSGNLSFVDHQNRSDFEGIFSRGLNEVKQLLRGKGVI</sequence>
<comment type="caution">
    <text evidence="2">The sequence shown here is derived from an EMBL/GenBank/DDBJ whole genome shotgun (WGS) entry which is preliminary data.</text>
</comment>
<dbReference type="Gene3D" id="3.40.50.620">
    <property type="entry name" value="HUPs"/>
    <property type="match status" value="1"/>
</dbReference>
<keyword evidence="3" id="KW-1185">Reference proteome</keyword>
<evidence type="ECO:0000256" key="1">
    <source>
        <dbReference type="ARBA" id="ARBA00022785"/>
    </source>
</evidence>